<dbReference type="FunFam" id="4.10.240.10:FF:000008">
    <property type="entry name" value="C6 zinc finger domain-containing protein"/>
    <property type="match status" value="1"/>
</dbReference>
<dbReference type="Proteomes" id="UP001397290">
    <property type="component" value="Unassembled WGS sequence"/>
</dbReference>
<gene>
    <name evidence="4" type="ORF">G3M48_000856</name>
</gene>
<dbReference type="GO" id="GO:0008270">
    <property type="term" value="F:zinc ion binding"/>
    <property type="evidence" value="ECO:0007669"/>
    <property type="project" value="InterPro"/>
</dbReference>
<evidence type="ECO:0000259" key="3">
    <source>
        <dbReference type="PROSITE" id="PS50048"/>
    </source>
</evidence>
<feature type="compositionally biased region" description="Low complexity" evidence="2">
    <location>
        <begin position="143"/>
        <end position="156"/>
    </location>
</feature>
<comment type="caution">
    <text evidence="4">The sequence shown here is derived from an EMBL/GenBank/DDBJ whole genome shotgun (WGS) entry which is preliminary data.</text>
</comment>
<dbReference type="GO" id="GO:0000981">
    <property type="term" value="F:DNA-binding transcription factor activity, RNA polymerase II-specific"/>
    <property type="evidence" value="ECO:0007669"/>
    <property type="project" value="InterPro"/>
</dbReference>
<feature type="region of interest" description="Disordered" evidence="2">
    <location>
        <begin position="1"/>
        <end position="45"/>
    </location>
</feature>
<dbReference type="InterPro" id="IPR053181">
    <property type="entry name" value="EcdB-like_regulator"/>
</dbReference>
<accession>A0AAW0RGF2</accession>
<feature type="region of interest" description="Disordered" evidence="2">
    <location>
        <begin position="434"/>
        <end position="457"/>
    </location>
</feature>
<organism evidence="4 5">
    <name type="scientific">Beauveria asiatica</name>
    <dbReference type="NCBI Taxonomy" id="1069075"/>
    <lineage>
        <taxon>Eukaryota</taxon>
        <taxon>Fungi</taxon>
        <taxon>Dikarya</taxon>
        <taxon>Ascomycota</taxon>
        <taxon>Pezizomycotina</taxon>
        <taxon>Sordariomycetes</taxon>
        <taxon>Hypocreomycetidae</taxon>
        <taxon>Hypocreales</taxon>
        <taxon>Cordycipitaceae</taxon>
        <taxon>Beauveria</taxon>
    </lineage>
</organism>
<reference evidence="4 5" key="1">
    <citation type="submission" date="2020-02" db="EMBL/GenBank/DDBJ databases">
        <title>Comparative genomics of the hypocrealean fungal genus Beauvera.</title>
        <authorList>
            <person name="Showalter D.N."/>
            <person name="Bushley K.E."/>
            <person name="Rehner S.A."/>
        </authorList>
    </citation>
    <scope>NUCLEOTIDE SEQUENCE [LARGE SCALE GENOMIC DNA]</scope>
    <source>
        <strain evidence="4 5">ARSEF4384</strain>
    </source>
</reference>
<dbReference type="SMART" id="SM00066">
    <property type="entry name" value="GAL4"/>
    <property type="match status" value="1"/>
</dbReference>
<feature type="compositionally biased region" description="Polar residues" evidence="2">
    <location>
        <begin position="125"/>
        <end position="142"/>
    </location>
</feature>
<evidence type="ECO:0000256" key="1">
    <source>
        <dbReference type="ARBA" id="ARBA00023242"/>
    </source>
</evidence>
<dbReference type="PANTHER" id="PTHR47785">
    <property type="entry name" value="ZN(II)2CYS6 TRANSCRIPTION FACTOR (EUROFUNG)-RELATED-RELATED"/>
    <property type="match status" value="1"/>
</dbReference>
<dbReference type="EMBL" id="JAAHCF010001208">
    <property type="protein sequence ID" value="KAK8141088.1"/>
    <property type="molecule type" value="Genomic_DNA"/>
</dbReference>
<dbReference type="InterPro" id="IPR001138">
    <property type="entry name" value="Zn2Cys6_DnaBD"/>
</dbReference>
<feature type="compositionally biased region" description="Acidic residues" evidence="2">
    <location>
        <begin position="441"/>
        <end position="452"/>
    </location>
</feature>
<dbReference type="Pfam" id="PF00172">
    <property type="entry name" value="Zn_clus"/>
    <property type="match status" value="1"/>
</dbReference>
<proteinExistence type="predicted"/>
<dbReference type="CDD" id="cd12148">
    <property type="entry name" value="fungal_TF_MHR"/>
    <property type="match status" value="1"/>
</dbReference>
<feature type="region of interest" description="Disordered" evidence="2">
    <location>
        <begin position="125"/>
        <end position="168"/>
    </location>
</feature>
<dbReference type="SUPFAM" id="SSF57701">
    <property type="entry name" value="Zn2/Cys6 DNA-binding domain"/>
    <property type="match status" value="1"/>
</dbReference>
<keyword evidence="1" id="KW-0539">Nucleus</keyword>
<dbReference type="CDD" id="cd00067">
    <property type="entry name" value="GAL4"/>
    <property type="match status" value="1"/>
</dbReference>
<keyword evidence="5" id="KW-1185">Reference proteome</keyword>
<dbReference type="Gene3D" id="4.10.240.10">
    <property type="entry name" value="Zn(2)-C6 fungal-type DNA-binding domain"/>
    <property type="match status" value="1"/>
</dbReference>
<dbReference type="PROSITE" id="PS00463">
    <property type="entry name" value="ZN2_CY6_FUNGAL_1"/>
    <property type="match status" value="1"/>
</dbReference>
<feature type="domain" description="Zn(2)-C6 fungal-type" evidence="3">
    <location>
        <begin position="67"/>
        <end position="97"/>
    </location>
</feature>
<sequence length="681" mass="74240">MVSKGKSKGASSREISSIAQLSPTGTTPRGLLRATEDDVEDASSSNPLKRLFDDGVVDYPRRRAIIACEVCRSRKSRCDGNRPKCKLCAELGANCVYREPGVKLDVGDKIIIEQLNRIEGMLQASMAQQQQTHDGTATNTWQPSPAMSSAAAATSPDGPLTTPSSAGNTVPIIRNGGLGTWASAAAAGTNISTMPKCHTNAAFHLLQWPLIRDLVPRQYDPQILVRLEMEREPLLRPLATTTTTTPAVVDMSFTQAYVEAYFAEVNVWYACVDPYAWKADYRTALSKGFREGPESCIVLLVLALGQASLGEHIARLPRGRDPPGLSYFSAAWSLLPGMLTRNSAAAAQCQLLAAAYLFYLARPLEAWSLLGSASAKLQLLLMAPGGGGGGGGHQTELVRRIYWNTLLFESDLLAELDLPHSGAAQFEENVGLPGGFAGGNGDDDDDDDDDEQDRNGRPVCAKDELWYFLAEIALRRLLNRVSQLLYSDGAFAKSSNPTPVVAELDYQLTQWYEALPAPLQFSFARAPPLLRHPAQTVLKLRYYACKVIIYRPYIYCVLRDARAVAEPVVREGCQRCLDAAVRQLEHIPEHHAGRMPYIWQGAMSMASQLLLIMGATMSPSLQGLVLSLVPDKAALDKIIQDVIDEIGRCAVLAPSINLAADIVNEAELRRRAFLSVETQAR</sequence>
<dbReference type="InterPro" id="IPR036864">
    <property type="entry name" value="Zn2-C6_fun-type_DNA-bd_sf"/>
</dbReference>
<evidence type="ECO:0000313" key="4">
    <source>
        <dbReference type="EMBL" id="KAK8141088.1"/>
    </source>
</evidence>
<evidence type="ECO:0000256" key="2">
    <source>
        <dbReference type="SAM" id="MobiDB-lite"/>
    </source>
</evidence>
<protein>
    <recommendedName>
        <fullName evidence="3">Zn(2)-C6 fungal-type domain-containing protein</fullName>
    </recommendedName>
</protein>
<feature type="compositionally biased region" description="Polar residues" evidence="2">
    <location>
        <begin position="9"/>
        <end position="27"/>
    </location>
</feature>
<dbReference type="PANTHER" id="PTHR47785:SF2">
    <property type="entry name" value="ZN(II)2CYS6 TRANSCRIPTION FACTOR (EUROFUNG)"/>
    <property type="match status" value="1"/>
</dbReference>
<dbReference type="AlphaFoldDB" id="A0AAW0RGF2"/>
<name>A0AAW0RGF2_9HYPO</name>
<evidence type="ECO:0000313" key="5">
    <source>
        <dbReference type="Proteomes" id="UP001397290"/>
    </source>
</evidence>
<dbReference type="PROSITE" id="PS50048">
    <property type="entry name" value="ZN2_CY6_FUNGAL_2"/>
    <property type="match status" value="1"/>
</dbReference>